<proteinExistence type="predicted"/>
<protein>
    <submittedName>
        <fullName evidence="1">CxC2 domain-containing protein</fullName>
    </submittedName>
</protein>
<dbReference type="OrthoDB" id="3232711at2759"/>
<reference evidence="1" key="1">
    <citation type="submission" date="2020-05" db="EMBL/GenBank/DDBJ databases">
        <title>Mycena genomes resolve the evolution of fungal bioluminescence.</title>
        <authorList>
            <person name="Tsai I.J."/>
        </authorList>
    </citation>
    <scope>NUCLEOTIDE SEQUENCE</scope>
    <source>
        <strain evidence="1">171206Taipei</strain>
    </source>
</reference>
<evidence type="ECO:0000313" key="1">
    <source>
        <dbReference type="EMBL" id="KAF7289354.1"/>
    </source>
</evidence>
<evidence type="ECO:0000313" key="2">
    <source>
        <dbReference type="Proteomes" id="UP000636479"/>
    </source>
</evidence>
<keyword evidence="2" id="KW-1185">Reference proteome</keyword>
<dbReference type="AlphaFoldDB" id="A0A8H6RXX8"/>
<dbReference type="RefSeq" id="XP_037213385.1">
    <property type="nucleotide sequence ID" value="XM_037370384.1"/>
</dbReference>
<organism evidence="1 2">
    <name type="scientific">Mycena indigotica</name>
    <dbReference type="NCBI Taxonomy" id="2126181"/>
    <lineage>
        <taxon>Eukaryota</taxon>
        <taxon>Fungi</taxon>
        <taxon>Dikarya</taxon>
        <taxon>Basidiomycota</taxon>
        <taxon>Agaricomycotina</taxon>
        <taxon>Agaricomycetes</taxon>
        <taxon>Agaricomycetidae</taxon>
        <taxon>Agaricales</taxon>
        <taxon>Marasmiineae</taxon>
        <taxon>Mycenaceae</taxon>
        <taxon>Mycena</taxon>
    </lineage>
</organism>
<sequence length="96" mass="11369">MPGNTKRIMSWIWTAPGAFDDEEEQLHTTMRVEWCRAMARKTRWNEEVMLLEEEMRRTLRYLQWQMVLRAYAARSAAAKRAGAHTFSTEMGSELEE</sequence>
<dbReference type="Proteomes" id="UP000636479">
    <property type="component" value="Unassembled WGS sequence"/>
</dbReference>
<dbReference type="GeneID" id="59352900"/>
<dbReference type="EMBL" id="JACAZF010000017">
    <property type="protein sequence ID" value="KAF7289354.1"/>
    <property type="molecule type" value="Genomic_DNA"/>
</dbReference>
<comment type="caution">
    <text evidence="1">The sequence shown here is derived from an EMBL/GenBank/DDBJ whole genome shotgun (WGS) entry which is preliminary data.</text>
</comment>
<gene>
    <name evidence="1" type="ORF">MIND_01397600</name>
</gene>
<name>A0A8H6RXX8_9AGAR</name>
<accession>A0A8H6RXX8</accession>